<feature type="transmembrane region" description="Helical" evidence="5">
    <location>
        <begin position="350"/>
        <end position="370"/>
    </location>
</feature>
<evidence type="ECO:0000313" key="8">
    <source>
        <dbReference type="RefSeq" id="XP_033237319.1"/>
    </source>
</evidence>
<dbReference type="ExpressionAtlas" id="A0A6I8W3P4">
    <property type="expression patterns" value="baseline"/>
</dbReference>
<keyword evidence="7" id="KW-1185">Reference proteome</keyword>
<dbReference type="PROSITE" id="PS50850">
    <property type="entry name" value="MFS"/>
    <property type="match status" value="1"/>
</dbReference>
<evidence type="ECO:0000259" key="6">
    <source>
        <dbReference type="PROSITE" id="PS50850"/>
    </source>
</evidence>
<evidence type="ECO:0000256" key="5">
    <source>
        <dbReference type="SAM" id="Phobius"/>
    </source>
</evidence>
<feature type="transmembrane region" description="Helical" evidence="5">
    <location>
        <begin position="412"/>
        <end position="431"/>
    </location>
</feature>
<organism evidence="7 8">
    <name type="scientific">Drosophila pseudoobscura pseudoobscura</name>
    <name type="common">Fruit fly</name>
    <dbReference type="NCBI Taxonomy" id="46245"/>
    <lineage>
        <taxon>Eukaryota</taxon>
        <taxon>Metazoa</taxon>
        <taxon>Ecdysozoa</taxon>
        <taxon>Arthropoda</taxon>
        <taxon>Hexapoda</taxon>
        <taxon>Insecta</taxon>
        <taxon>Pterygota</taxon>
        <taxon>Neoptera</taxon>
        <taxon>Endopterygota</taxon>
        <taxon>Diptera</taxon>
        <taxon>Brachycera</taxon>
        <taxon>Muscomorpha</taxon>
        <taxon>Ephydroidea</taxon>
        <taxon>Drosophilidae</taxon>
        <taxon>Drosophila</taxon>
        <taxon>Sophophora</taxon>
    </lineage>
</organism>
<feature type="transmembrane region" description="Helical" evidence="5">
    <location>
        <begin position="198"/>
        <end position="218"/>
    </location>
</feature>
<dbReference type="GO" id="GO:0016020">
    <property type="term" value="C:membrane"/>
    <property type="evidence" value="ECO:0007669"/>
    <property type="project" value="UniProtKB-SubCell"/>
</dbReference>
<protein>
    <submittedName>
        <fullName evidence="8">Organic cation transporter-like protein isoform X1</fullName>
    </submittedName>
</protein>
<dbReference type="InParanoid" id="A0A6I8W3P4"/>
<feature type="transmembrane region" description="Helical" evidence="5">
    <location>
        <begin position="230"/>
        <end position="254"/>
    </location>
</feature>
<feature type="transmembrane region" description="Helical" evidence="5">
    <location>
        <begin position="502"/>
        <end position="521"/>
    </location>
</feature>
<feature type="transmembrane region" description="Helical" evidence="5">
    <location>
        <begin position="437"/>
        <end position="457"/>
    </location>
</feature>
<accession>A0A6I8W3P4</accession>
<evidence type="ECO:0000256" key="4">
    <source>
        <dbReference type="ARBA" id="ARBA00023136"/>
    </source>
</evidence>
<feature type="transmembrane region" description="Helical" evidence="5">
    <location>
        <begin position="260"/>
        <end position="279"/>
    </location>
</feature>
<name>A0A6I8W3P4_DROPS</name>
<feature type="transmembrane region" description="Helical" evidence="5">
    <location>
        <begin position="171"/>
        <end position="192"/>
    </location>
</feature>
<proteinExistence type="predicted"/>
<evidence type="ECO:0000256" key="3">
    <source>
        <dbReference type="ARBA" id="ARBA00022989"/>
    </source>
</evidence>
<dbReference type="InterPro" id="IPR005828">
    <property type="entry name" value="MFS_sugar_transport-like"/>
</dbReference>
<dbReference type="Gene3D" id="1.20.1250.20">
    <property type="entry name" value="MFS general substrate transporter like domains"/>
    <property type="match status" value="1"/>
</dbReference>
<reference evidence="8" key="2">
    <citation type="submission" date="2025-08" db="UniProtKB">
        <authorList>
            <consortium name="RefSeq"/>
        </authorList>
    </citation>
    <scope>IDENTIFICATION</scope>
    <source>
        <strain evidence="8">MV-25-SWS-2005</strain>
        <tissue evidence="8">Whole body</tissue>
    </source>
</reference>
<dbReference type="InterPro" id="IPR020846">
    <property type="entry name" value="MFS_dom"/>
</dbReference>
<dbReference type="Pfam" id="PF00083">
    <property type="entry name" value="Sugar_tr"/>
    <property type="match status" value="1"/>
</dbReference>
<dbReference type="RefSeq" id="XP_033237319.1">
    <property type="nucleotide sequence ID" value="XM_033381428.1"/>
</dbReference>
<evidence type="ECO:0000256" key="1">
    <source>
        <dbReference type="ARBA" id="ARBA00004141"/>
    </source>
</evidence>
<feature type="transmembrane region" description="Helical" evidence="5">
    <location>
        <begin position="382"/>
        <end position="400"/>
    </location>
</feature>
<gene>
    <name evidence="8" type="primary">LOC6897986</name>
</gene>
<evidence type="ECO:0000313" key="7">
    <source>
        <dbReference type="Proteomes" id="UP000001819"/>
    </source>
</evidence>
<dbReference type="GO" id="GO:0022857">
    <property type="term" value="F:transmembrane transporter activity"/>
    <property type="evidence" value="ECO:0007669"/>
    <property type="project" value="InterPro"/>
</dbReference>
<feature type="domain" description="Major facilitator superfamily (MFS) profile" evidence="6">
    <location>
        <begin position="94"/>
        <end position="526"/>
    </location>
</feature>
<keyword evidence="3 5" id="KW-1133">Transmembrane helix</keyword>
<dbReference type="Proteomes" id="UP000001819">
    <property type="component" value="Chromosome 2"/>
</dbReference>
<feature type="transmembrane region" description="Helical" evidence="5">
    <location>
        <begin position="478"/>
        <end position="496"/>
    </location>
</feature>
<evidence type="ECO:0000256" key="2">
    <source>
        <dbReference type="ARBA" id="ARBA00022692"/>
    </source>
</evidence>
<keyword evidence="4 5" id="KW-0472">Membrane</keyword>
<feature type="transmembrane region" description="Helical" evidence="5">
    <location>
        <begin position="144"/>
        <end position="164"/>
    </location>
</feature>
<sequence>MDFIAILDKCGNYGKFQVVILLLYGYTNILGSLHYFSQTLITFTPEHWCAHEDLTGFGVEELRTVYSNVSQPSCTLLEDVINGTGIASEHGVCTDWIFIRESGFESITTEVTNPCPATWASSSSPFSTFHFQLNWVCDKSHQPALGQSLFFMGSVVGTLTFGFLSDHIGRLPSLLLATLCGAAGDFMTSFVYTLHWFAVARFVSGLSTDTMYYLMYILVFEYLSPKSRTFGLNIILAVFYCFGLMTSPWAAIWIGNWRRYLWLASLPALGVLVYPLLICESAQWLLTKKKYDEAVACLKRVAKFNGRQVEDSAFDEFVKYYREKTIEEEKVNSQEDTFLGMFRTPRLRRFTLTLLLKSVIITLSCDVINRNMEGLGTSPFKLFSFTSIAYLPAGVAILLLQNKIGRKGMACTALLAGGIITTATGCLIAFLDPQQNAVLLAIMVALGRFGATVSYDAEIQYAAEILPTSVRGRALSNIHVAGLASSSVAFYVIYLAQYYKPLPSIFISCLMFFGAGLCLTLPETLDKKLPENLADGESFALNESFFYFPCFHRRQKPKENAVDTA</sequence>
<dbReference type="SUPFAM" id="SSF103473">
    <property type="entry name" value="MFS general substrate transporter"/>
    <property type="match status" value="1"/>
</dbReference>
<reference evidence="7" key="1">
    <citation type="submission" date="2024-06" db="UniProtKB">
        <authorList>
            <consortium name="RefSeq"/>
        </authorList>
    </citation>
    <scope>NUCLEOTIDE SEQUENCE [LARGE SCALE GENOMIC DNA]</scope>
    <source>
        <strain evidence="7">MV2-25</strain>
    </source>
</reference>
<dbReference type="InterPro" id="IPR036259">
    <property type="entry name" value="MFS_trans_sf"/>
</dbReference>
<comment type="subcellular location">
    <subcellularLocation>
        <location evidence="1">Membrane</location>
        <topology evidence="1">Multi-pass membrane protein</topology>
    </subcellularLocation>
</comment>
<dbReference type="AlphaFoldDB" id="A0A6I8W3P4"/>
<dbReference type="KEGG" id="dpo:6897986"/>
<dbReference type="PANTHER" id="PTHR24064">
    <property type="entry name" value="SOLUTE CARRIER FAMILY 22 MEMBER"/>
    <property type="match status" value="1"/>
</dbReference>
<keyword evidence="2 5" id="KW-0812">Transmembrane</keyword>